<dbReference type="Pfam" id="PF20090">
    <property type="entry name" value="DUF6482"/>
    <property type="match status" value="1"/>
</dbReference>
<dbReference type="InterPro" id="IPR045508">
    <property type="entry name" value="DUF6482"/>
</dbReference>
<dbReference type="Proteomes" id="UP000054698">
    <property type="component" value="Unassembled WGS sequence"/>
</dbReference>
<organism evidence="1 4">
    <name type="scientific">Legionella feeleii</name>
    <dbReference type="NCBI Taxonomy" id="453"/>
    <lineage>
        <taxon>Bacteria</taxon>
        <taxon>Pseudomonadati</taxon>
        <taxon>Pseudomonadota</taxon>
        <taxon>Gammaproteobacteria</taxon>
        <taxon>Legionellales</taxon>
        <taxon>Legionellaceae</taxon>
        <taxon>Legionella</taxon>
    </lineage>
</organism>
<dbReference type="STRING" id="453.Lfee_0017"/>
<dbReference type="EMBL" id="LNYB01000002">
    <property type="protein sequence ID" value="KTD05181.1"/>
    <property type="molecule type" value="Genomic_DNA"/>
</dbReference>
<dbReference type="Proteomes" id="UP000251942">
    <property type="component" value="Unassembled WGS sequence"/>
</dbReference>
<evidence type="ECO:0000313" key="6">
    <source>
        <dbReference type="Proteomes" id="UP000254033"/>
    </source>
</evidence>
<accession>A0A0W0UBZ5</accession>
<dbReference type="AlphaFoldDB" id="A0A0W0UBZ5"/>
<evidence type="ECO:0000313" key="4">
    <source>
        <dbReference type="Proteomes" id="UP000054698"/>
    </source>
</evidence>
<dbReference type="EMBL" id="UGNY01000001">
    <property type="protein sequence ID" value="STX39034.1"/>
    <property type="molecule type" value="Genomic_DNA"/>
</dbReference>
<dbReference type="OrthoDB" id="5917296at2"/>
<gene>
    <name evidence="1" type="ORF">Lfee_0017</name>
    <name evidence="3" type="ORF">NCTC11978_02225</name>
    <name evidence="2" type="ORF">NCTC12022_01797</name>
</gene>
<reference evidence="1 4" key="1">
    <citation type="submission" date="2015-11" db="EMBL/GenBank/DDBJ databases">
        <title>Genomic analysis of 38 Legionella species identifies large and diverse effector repertoires.</title>
        <authorList>
            <person name="Burstein D."/>
            <person name="Amaro F."/>
            <person name="Zusman T."/>
            <person name="Lifshitz Z."/>
            <person name="Cohen O."/>
            <person name="Gilbert J.A."/>
            <person name="Pupko T."/>
            <person name="Shuman H.A."/>
            <person name="Segal G."/>
        </authorList>
    </citation>
    <scope>NUCLEOTIDE SEQUENCE [LARGE SCALE GENOMIC DNA]</scope>
    <source>
        <strain evidence="1 4">WO-44C</strain>
    </source>
</reference>
<dbReference type="Proteomes" id="UP000254033">
    <property type="component" value="Unassembled WGS sequence"/>
</dbReference>
<name>A0A0W0UBZ5_9GAMM</name>
<evidence type="ECO:0000313" key="5">
    <source>
        <dbReference type="Proteomes" id="UP000251942"/>
    </source>
</evidence>
<sequence length="100" mass="11408">MQHNTHEGLINYAHVESKKIALIYSPIELHEYLVEVILKDSVKFIKKNNEIVQFHSIADALSQAQKYGAEEFFLCVDNTYDECGSTASAQKYDYIPIAPK</sequence>
<dbReference type="PATRIC" id="fig|453.4.peg.21"/>
<evidence type="ECO:0000313" key="1">
    <source>
        <dbReference type="EMBL" id="KTD05181.1"/>
    </source>
</evidence>
<keyword evidence="4" id="KW-1185">Reference proteome</keyword>
<dbReference type="RefSeq" id="WP_058443242.1">
    <property type="nucleotide sequence ID" value="NZ_CAAAHT010000043.1"/>
</dbReference>
<evidence type="ECO:0000313" key="2">
    <source>
        <dbReference type="EMBL" id="SPX61059.1"/>
    </source>
</evidence>
<proteinExistence type="predicted"/>
<protein>
    <submittedName>
        <fullName evidence="1">Uncharacterized protein</fullName>
    </submittedName>
</protein>
<dbReference type="EMBL" id="UASS01000015">
    <property type="protein sequence ID" value="SPX61059.1"/>
    <property type="molecule type" value="Genomic_DNA"/>
</dbReference>
<reference evidence="5 6" key="2">
    <citation type="submission" date="2018-06" db="EMBL/GenBank/DDBJ databases">
        <authorList>
            <consortium name="Pathogen Informatics"/>
            <person name="Doyle S."/>
        </authorList>
    </citation>
    <scope>NUCLEOTIDE SEQUENCE [LARGE SCALE GENOMIC DNA]</scope>
    <source>
        <strain evidence="3 6">NCTC11978</strain>
        <strain evidence="2 5">NCTC12022</strain>
    </source>
</reference>
<evidence type="ECO:0000313" key="3">
    <source>
        <dbReference type="EMBL" id="STX39034.1"/>
    </source>
</evidence>